<accession>A0ACD3AR16</accession>
<organism evidence="1 2">
    <name type="scientific">Pluteus cervinus</name>
    <dbReference type="NCBI Taxonomy" id="181527"/>
    <lineage>
        <taxon>Eukaryota</taxon>
        <taxon>Fungi</taxon>
        <taxon>Dikarya</taxon>
        <taxon>Basidiomycota</taxon>
        <taxon>Agaricomycotina</taxon>
        <taxon>Agaricomycetes</taxon>
        <taxon>Agaricomycetidae</taxon>
        <taxon>Agaricales</taxon>
        <taxon>Pluteineae</taxon>
        <taxon>Pluteaceae</taxon>
        <taxon>Pluteus</taxon>
    </lineage>
</organism>
<evidence type="ECO:0000313" key="2">
    <source>
        <dbReference type="Proteomes" id="UP000308600"/>
    </source>
</evidence>
<sequence>MVSFQYKPKLDQHHGRCHTGFDCIDCSKTFNTPAEYKGHTSCISEAEKYQKSLYTGPKTGLGAHGNSERQDRLNNSQNGFSNAGAFRGQNGRGGYHNQNGNGGRYNNGYGNTGYGGRNTIYSPTGANNTPLGTPKRMSPVTTKPEGDDEASGVEKRVEKENKKKRKGMAGEDDMEHELKKTRVDEDIVPLIVAPPVKEKKEKKDKKEKKEKVKAVEAKDESSEKAKKKKKKDDVEMAPPPEESTESTEVKEKKKKKRKDKEKDGVADVEMAAPEESAASDKKKKKKEKENGESKEERKARKEREKAAKVSS</sequence>
<keyword evidence="2" id="KW-1185">Reference proteome</keyword>
<dbReference type="Proteomes" id="UP000308600">
    <property type="component" value="Unassembled WGS sequence"/>
</dbReference>
<name>A0ACD3AR16_9AGAR</name>
<protein>
    <submittedName>
        <fullName evidence="1">Uncharacterized protein</fullName>
    </submittedName>
</protein>
<reference evidence="1 2" key="1">
    <citation type="journal article" date="2019" name="Nat. Ecol. Evol.">
        <title>Megaphylogeny resolves global patterns of mushroom evolution.</title>
        <authorList>
            <person name="Varga T."/>
            <person name="Krizsan K."/>
            <person name="Foldi C."/>
            <person name="Dima B."/>
            <person name="Sanchez-Garcia M."/>
            <person name="Sanchez-Ramirez S."/>
            <person name="Szollosi G.J."/>
            <person name="Szarkandi J.G."/>
            <person name="Papp V."/>
            <person name="Albert L."/>
            <person name="Andreopoulos W."/>
            <person name="Angelini C."/>
            <person name="Antonin V."/>
            <person name="Barry K.W."/>
            <person name="Bougher N.L."/>
            <person name="Buchanan P."/>
            <person name="Buyck B."/>
            <person name="Bense V."/>
            <person name="Catcheside P."/>
            <person name="Chovatia M."/>
            <person name="Cooper J."/>
            <person name="Damon W."/>
            <person name="Desjardin D."/>
            <person name="Finy P."/>
            <person name="Geml J."/>
            <person name="Haridas S."/>
            <person name="Hughes K."/>
            <person name="Justo A."/>
            <person name="Karasinski D."/>
            <person name="Kautmanova I."/>
            <person name="Kiss B."/>
            <person name="Kocsube S."/>
            <person name="Kotiranta H."/>
            <person name="LaButti K.M."/>
            <person name="Lechner B.E."/>
            <person name="Liimatainen K."/>
            <person name="Lipzen A."/>
            <person name="Lukacs Z."/>
            <person name="Mihaltcheva S."/>
            <person name="Morgado L.N."/>
            <person name="Niskanen T."/>
            <person name="Noordeloos M.E."/>
            <person name="Ohm R.A."/>
            <person name="Ortiz-Santana B."/>
            <person name="Ovrebo C."/>
            <person name="Racz N."/>
            <person name="Riley R."/>
            <person name="Savchenko A."/>
            <person name="Shiryaev A."/>
            <person name="Soop K."/>
            <person name="Spirin V."/>
            <person name="Szebenyi C."/>
            <person name="Tomsovsky M."/>
            <person name="Tulloss R.E."/>
            <person name="Uehling J."/>
            <person name="Grigoriev I.V."/>
            <person name="Vagvolgyi C."/>
            <person name="Papp T."/>
            <person name="Martin F.M."/>
            <person name="Miettinen O."/>
            <person name="Hibbett D.S."/>
            <person name="Nagy L.G."/>
        </authorList>
    </citation>
    <scope>NUCLEOTIDE SEQUENCE [LARGE SCALE GENOMIC DNA]</scope>
    <source>
        <strain evidence="1 2">NL-1719</strain>
    </source>
</reference>
<proteinExistence type="predicted"/>
<gene>
    <name evidence="1" type="ORF">BDN72DRAFT_871309</name>
</gene>
<evidence type="ECO:0000313" key="1">
    <source>
        <dbReference type="EMBL" id="TFK67372.1"/>
    </source>
</evidence>
<dbReference type="EMBL" id="ML208377">
    <property type="protein sequence ID" value="TFK67372.1"/>
    <property type="molecule type" value="Genomic_DNA"/>
</dbReference>